<name>A0A0A9APF9_ARUDO</name>
<protein>
    <submittedName>
        <fullName evidence="1">Uncharacterized protein</fullName>
    </submittedName>
</protein>
<dbReference type="EMBL" id="GBRH01248918">
    <property type="protein sequence ID" value="JAD48977.1"/>
    <property type="molecule type" value="Transcribed_RNA"/>
</dbReference>
<evidence type="ECO:0000313" key="1">
    <source>
        <dbReference type="EMBL" id="JAD48977.1"/>
    </source>
</evidence>
<organism evidence="1">
    <name type="scientific">Arundo donax</name>
    <name type="common">Giant reed</name>
    <name type="synonym">Donax arundinaceus</name>
    <dbReference type="NCBI Taxonomy" id="35708"/>
    <lineage>
        <taxon>Eukaryota</taxon>
        <taxon>Viridiplantae</taxon>
        <taxon>Streptophyta</taxon>
        <taxon>Embryophyta</taxon>
        <taxon>Tracheophyta</taxon>
        <taxon>Spermatophyta</taxon>
        <taxon>Magnoliopsida</taxon>
        <taxon>Liliopsida</taxon>
        <taxon>Poales</taxon>
        <taxon>Poaceae</taxon>
        <taxon>PACMAD clade</taxon>
        <taxon>Arundinoideae</taxon>
        <taxon>Arundineae</taxon>
        <taxon>Arundo</taxon>
    </lineage>
</organism>
<proteinExistence type="predicted"/>
<reference evidence="1" key="1">
    <citation type="submission" date="2014-09" db="EMBL/GenBank/DDBJ databases">
        <authorList>
            <person name="Magalhaes I.L.F."/>
            <person name="Oliveira U."/>
            <person name="Santos F.R."/>
            <person name="Vidigal T.H.D.A."/>
            <person name="Brescovit A.D."/>
            <person name="Santos A.J."/>
        </authorList>
    </citation>
    <scope>NUCLEOTIDE SEQUENCE</scope>
    <source>
        <tissue evidence="1">Shoot tissue taken approximately 20 cm above the soil surface</tissue>
    </source>
</reference>
<dbReference type="AlphaFoldDB" id="A0A0A9APF9"/>
<accession>A0A0A9APF9</accession>
<reference evidence="1" key="2">
    <citation type="journal article" date="2015" name="Data Brief">
        <title>Shoot transcriptome of the giant reed, Arundo donax.</title>
        <authorList>
            <person name="Barrero R.A."/>
            <person name="Guerrero F.D."/>
            <person name="Moolhuijzen P."/>
            <person name="Goolsby J.A."/>
            <person name="Tidwell J."/>
            <person name="Bellgard S.E."/>
            <person name="Bellgard M.I."/>
        </authorList>
    </citation>
    <scope>NUCLEOTIDE SEQUENCE</scope>
    <source>
        <tissue evidence="1">Shoot tissue taken approximately 20 cm above the soil surface</tissue>
    </source>
</reference>
<sequence length="44" mass="4823">MNGVYWGLRNSEALHISGSIIVSCMKIQVLLSTASKHTCTIFIV</sequence>